<feature type="transmembrane region" description="Helical" evidence="2">
    <location>
        <begin position="44"/>
        <end position="62"/>
    </location>
</feature>
<dbReference type="GO" id="GO:0004960">
    <property type="term" value="F:thromboxane receptor activity"/>
    <property type="evidence" value="ECO:0007669"/>
    <property type="project" value="InterPro"/>
</dbReference>
<dbReference type="Proteomes" id="UP000694560">
    <property type="component" value="Unplaced"/>
</dbReference>
<dbReference type="InterPro" id="IPR001105">
    <property type="entry name" value="Thbox_rcpt"/>
</dbReference>
<proteinExistence type="predicted"/>
<accession>A0A8C5U4Q8</accession>
<name>A0A8C5U4Q8_9PASS</name>
<feature type="transmembrane region" description="Helical" evidence="2">
    <location>
        <begin position="207"/>
        <end position="227"/>
    </location>
</feature>
<keyword evidence="4" id="KW-1185">Reference proteome</keyword>
<evidence type="ECO:0000256" key="1">
    <source>
        <dbReference type="SAM" id="MobiDB-lite"/>
    </source>
</evidence>
<keyword evidence="2" id="KW-1133">Transmembrane helix</keyword>
<reference evidence="3" key="1">
    <citation type="submission" date="2025-08" db="UniProtKB">
        <authorList>
            <consortium name="Ensembl"/>
        </authorList>
    </citation>
    <scope>IDENTIFICATION</scope>
</reference>
<dbReference type="AlphaFoldDB" id="A0A8C5U4Q8"/>
<organism evidence="3 4">
    <name type="scientific">Malurus cyaneus samueli</name>
    <dbReference type="NCBI Taxonomy" id="2593467"/>
    <lineage>
        <taxon>Eukaryota</taxon>
        <taxon>Metazoa</taxon>
        <taxon>Chordata</taxon>
        <taxon>Craniata</taxon>
        <taxon>Vertebrata</taxon>
        <taxon>Euteleostomi</taxon>
        <taxon>Archelosauria</taxon>
        <taxon>Archosauria</taxon>
        <taxon>Dinosauria</taxon>
        <taxon>Saurischia</taxon>
        <taxon>Theropoda</taxon>
        <taxon>Coelurosauria</taxon>
        <taxon>Aves</taxon>
        <taxon>Neognathae</taxon>
        <taxon>Neoaves</taxon>
        <taxon>Telluraves</taxon>
        <taxon>Australaves</taxon>
        <taxon>Passeriformes</taxon>
        <taxon>Meliphagoidea</taxon>
        <taxon>Maluridae</taxon>
        <taxon>Malurus</taxon>
    </lineage>
</organism>
<keyword evidence="2" id="KW-0812">Transmembrane</keyword>
<reference evidence="3" key="2">
    <citation type="submission" date="2025-09" db="UniProtKB">
        <authorList>
            <consortium name="Ensembl"/>
        </authorList>
    </citation>
    <scope>IDENTIFICATION</scope>
</reference>
<sequence>MFSLVAAAPRGSWPGTVNPGSCGAAALGTHCSCNSIASPWFSTAFGLIGLCSNLFALCVLLSSSRKLSSQARSSFLIFPLWTGGHRLHGAAGDSLWCIIPYHFIKFSWATVDPGCHLCNFLGFSMVFFGQCPLLLGPPWPGSASWAFNQPLLALHQPLQAPRLGHRGARVGLLLRWGCCRCWGWAATRCSSPASCALLTLLPDTGDVVFCLLFALLGILSVLLSFVLNTVSVGRRDSDVGDMVICWLPLLVRPCLGCAPLPTPLGPPVPPVWCQLSLPPSSSIVSPVGWFPTLHSEFPLLQCPFHVRCFVSPSLGCPLGQTSSCWVSAVPLPPLCTQACPGDRQSSCSPAPKPARAPSRGSVP</sequence>
<protein>
    <submittedName>
        <fullName evidence="3">Uncharacterized protein</fullName>
    </submittedName>
</protein>
<feature type="compositionally biased region" description="Low complexity" evidence="1">
    <location>
        <begin position="345"/>
        <end position="363"/>
    </location>
</feature>
<keyword evidence="2" id="KW-0472">Membrane</keyword>
<dbReference type="Ensembl" id="ENSMCST00000015899.1">
    <property type="protein sequence ID" value="ENSMCSP00000015503.1"/>
    <property type="gene ID" value="ENSMCSG00000010901.1"/>
</dbReference>
<dbReference type="OrthoDB" id="8631411at2759"/>
<dbReference type="PRINTS" id="PR00429">
    <property type="entry name" value="THROMBOXANER"/>
</dbReference>
<evidence type="ECO:0000256" key="2">
    <source>
        <dbReference type="SAM" id="Phobius"/>
    </source>
</evidence>
<evidence type="ECO:0000313" key="3">
    <source>
        <dbReference type="Ensembl" id="ENSMCSP00000015503.1"/>
    </source>
</evidence>
<evidence type="ECO:0000313" key="4">
    <source>
        <dbReference type="Proteomes" id="UP000694560"/>
    </source>
</evidence>
<dbReference type="GO" id="GO:0016020">
    <property type="term" value="C:membrane"/>
    <property type="evidence" value="ECO:0007669"/>
    <property type="project" value="InterPro"/>
</dbReference>
<feature type="region of interest" description="Disordered" evidence="1">
    <location>
        <begin position="342"/>
        <end position="363"/>
    </location>
</feature>